<evidence type="ECO:0000313" key="1">
    <source>
        <dbReference type="Proteomes" id="UP000095286"/>
    </source>
</evidence>
<dbReference type="WBParaSite" id="RSKR_0001075850.1">
    <property type="protein sequence ID" value="RSKR_0001075850.1"/>
    <property type="gene ID" value="RSKR_0001075850"/>
</dbReference>
<protein>
    <submittedName>
        <fullName evidence="2">ShKT domain-containing protein</fullName>
    </submittedName>
</protein>
<sequence>MQNTIIASIFMATVAFYSTVSTQTPDITYCDTNKCPCTPDIECPFDIQTCVGGRCAVKNDTASNCQELAWKGMCTSSGVYRQKICDECSSTCRLDCQHYLTVPSDKCADLVDNCATFGHLCQHPLYMPLLFSKCCATCNFE</sequence>
<name>A0AC35UFK6_9BILA</name>
<organism evidence="1 2">
    <name type="scientific">Rhabditophanes sp. KR3021</name>
    <dbReference type="NCBI Taxonomy" id="114890"/>
    <lineage>
        <taxon>Eukaryota</taxon>
        <taxon>Metazoa</taxon>
        <taxon>Ecdysozoa</taxon>
        <taxon>Nematoda</taxon>
        <taxon>Chromadorea</taxon>
        <taxon>Rhabditida</taxon>
        <taxon>Tylenchina</taxon>
        <taxon>Panagrolaimomorpha</taxon>
        <taxon>Strongyloidoidea</taxon>
        <taxon>Alloionematidae</taxon>
        <taxon>Rhabditophanes</taxon>
    </lineage>
</organism>
<evidence type="ECO:0000313" key="2">
    <source>
        <dbReference type="WBParaSite" id="RSKR_0001075850.1"/>
    </source>
</evidence>
<reference evidence="2" key="1">
    <citation type="submission" date="2016-11" db="UniProtKB">
        <authorList>
            <consortium name="WormBaseParasite"/>
        </authorList>
    </citation>
    <scope>IDENTIFICATION</scope>
    <source>
        <strain evidence="2">KR3021</strain>
    </source>
</reference>
<proteinExistence type="predicted"/>
<dbReference type="Proteomes" id="UP000095286">
    <property type="component" value="Unplaced"/>
</dbReference>
<accession>A0AC35UFK6</accession>